<keyword evidence="5" id="KW-1185">Reference proteome</keyword>
<dbReference type="Gene3D" id="2.60.120.830">
    <property type="match status" value="1"/>
</dbReference>
<dbReference type="PANTHER" id="PTHR13723:SF311">
    <property type="entry name" value="ADAM CYSTEINE-RICH DOMAIN-CONTAINING PROTEIN"/>
    <property type="match status" value="1"/>
</dbReference>
<name>A0A9D4I454_DREPO</name>
<sequence>MFYAALKSEDGPFYINGDWTIDWPRKFTIAGTVFHYERQNDAPEIMRAVGPTSENLVVMVISQ</sequence>
<proteinExistence type="predicted"/>
<dbReference type="GO" id="GO:0004222">
    <property type="term" value="F:metalloendopeptidase activity"/>
    <property type="evidence" value="ECO:0007669"/>
    <property type="project" value="TreeGrafter"/>
</dbReference>
<dbReference type="GO" id="GO:0006508">
    <property type="term" value="P:proteolysis"/>
    <property type="evidence" value="ECO:0007669"/>
    <property type="project" value="TreeGrafter"/>
</dbReference>
<dbReference type="GO" id="GO:0005576">
    <property type="term" value="C:extracellular region"/>
    <property type="evidence" value="ECO:0007669"/>
    <property type="project" value="UniProtKB-SubCell"/>
</dbReference>
<dbReference type="InterPro" id="IPR010294">
    <property type="entry name" value="ADAMTS_spacer1"/>
</dbReference>
<evidence type="ECO:0000259" key="3">
    <source>
        <dbReference type="Pfam" id="PF05986"/>
    </source>
</evidence>
<evidence type="ECO:0000256" key="1">
    <source>
        <dbReference type="ARBA" id="ARBA00004613"/>
    </source>
</evidence>
<reference evidence="4" key="1">
    <citation type="journal article" date="2019" name="bioRxiv">
        <title>The Genome of the Zebra Mussel, Dreissena polymorpha: A Resource for Invasive Species Research.</title>
        <authorList>
            <person name="McCartney M.A."/>
            <person name="Auch B."/>
            <person name="Kono T."/>
            <person name="Mallez S."/>
            <person name="Zhang Y."/>
            <person name="Obille A."/>
            <person name="Becker A."/>
            <person name="Abrahante J.E."/>
            <person name="Garbe J."/>
            <person name="Badalamenti J.P."/>
            <person name="Herman A."/>
            <person name="Mangelson H."/>
            <person name="Liachko I."/>
            <person name="Sullivan S."/>
            <person name="Sone E.D."/>
            <person name="Koren S."/>
            <person name="Silverstein K.A.T."/>
            <person name="Beckman K.B."/>
            <person name="Gohl D.M."/>
        </authorList>
    </citation>
    <scope>NUCLEOTIDE SEQUENCE</scope>
    <source>
        <strain evidence="4">Duluth1</strain>
        <tissue evidence="4">Whole animal</tissue>
    </source>
</reference>
<evidence type="ECO:0000313" key="5">
    <source>
        <dbReference type="Proteomes" id="UP000828390"/>
    </source>
</evidence>
<protein>
    <recommendedName>
        <fullName evidence="3">ADAMTS/ADAMTS-like Spacer 1 domain-containing protein</fullName>
    </recommendedName>
</protein>
<dbReference type="PANTHER" id="PTHR13723">
    <property type="entry name" value="ADAMTS A DISINTEGRIN AND METALLOPROTEASE WITH THROMBOSPONDIN MOTIFS PROTEASE"/>
    <property type="match status" value="1"/>
</dbReference>
<evidence type="ECO:0000256" key="2">
    <source>
        <dbReference type="ARBA" id="ARBA00022525"/>
    </source>
</evidence>
<dbReference type="EMBL" id="JAIWYP010000011">
    <property type="protein sequence ID" value="KAH3741896.1"/>
    <property type="molecule type" value="Genomic_DNA"/>
</dbReference>
<dbReference type="AlphaFoldDB" id="A0A9D4I454"/>
<dbReference type="GO" id="GO:0030198">
    <property type="term" value="P:extracellular matrix organization"/>
    <property type="evidence" value="ECO:0007669"/>
    <property type="project" value="TreeGrafter"/>
</dbReference>
<dbReference type="Proteomes" id="UP000828390">
    <property type="component" value="Unassembled WGS sequence"/>
</dbReference>
<comment type="subcellular location">
    <subcellularLocation>
        <location evidence="1">Secreted</location>
    </subcellularLocation>
</comment>
<comment type="caution">
    <text evidence="4">The sequence shown here is derived from an EMBL/GenBank/DDBJ whole genome shotgun (WGS) entry which is preliminary data.</text>
</comment>
<gene>
    <name evidence="4" type="ORF">DPMN_048626</name>
</gene>
<dbReference type="GO" id="GO:0031012">
    <property type="term" value="C:extracellular matrix"/>
    <property type="evidence" value="ECO:0007669"/>
    <property type="project" value="TreeGrafter"/>
</dbReference>
<organism evidence="4 5">
    <name type="scientific">Dreissena polymorpha</name>
    <name type="common">Zebra mussel</name>
    <name type="synonym">Mytilus polymorpha</name>
    <dbReference type="NCBI Taxonomy" id="45954"/>
    <lineage>
        <taxon>Eukaryota</taxon>
        <taxon>Metazoa</taxon>
        <taxon>Spiralia</taxon>
        <taxon>Lophotrochozoa</taxon>
        <taxon>Mollusca</taxon>
        <taxon>Bivalvia</taxon>
        <taxon>Autobranchia</taxon>
        <taxon>Heteroconchia</taxon>
        <taxon>Euheterodonta</taxon>
        <taxon>Imparidentia</taxon>
        <taxon>Neoheterodontei</taxon>
        <taxon>Myida</taxon>
        <taxon>Dreissenoidea</taxon>
        <taxon>Dreissenidae</taxon>
        <taxon>Dreissena</taxon>
    </lineage>
</organism>
<dbReference type="Pfam" id="PF05986">
    <property type="entry name" value="ADAMTS_spacer1"/>
    <property type="match status" value="1"/>
</dbReference>
<reference evidence="4" key="2">
    <citation type="submission" date="2020-11" db="EMBL/GenBank/DDBJ databases">
        <authorList>
            <person name="McCartney M.A."/>
            <person name="Auch B."/>
            <person name="Kono T."/>
            <person name="Mallez S."/>
            <person name="Becker A."/>
            <person name="Gohl D.M."/>
            <person name="Silverstein K.A.T."/>
            <person name="Koren S."/>
            <person name="Bechman K.B."/>
            <person name="Herman A."/>
            <person name="Abrahante J.E."/>
            <person name="Garbe J."/>
        </authorList>
    </citation>
    <scope>NUCLEOTIDE SEQUENCE</scope>
    <source>
        <strain evidence="4">Duluth1</strain>
        <tissue evidence="4">Whole animal</tissue>
    </source>
</reference>
<dbReference type="InterPro" id="IPR050439">
    <property type="entry name" value="ADAMTS_ADAMTS-like"/>
</dbReference>
<accession>A0A9D4I454</accession>
<feature type="domain" description="ADAMTS/ADAMTS-like Spacer 1" evidence="3">
    <location>
        <begin position="3"/>
        <end position="63"/>
    </location>
</feature>
<keyword evidence="2" id="KW-0964">Secreted</keyword>
<evidence type="ECO:0000313" key="4">
    <source>
        <dbReference type="EMBL" id="KAH3741896.1"/>
    </source>
</evidence>